<evidence type="ECO:0000259" key="3">
    <source>
        <dbReference type="PROSITE" id="PS50930"/>
    </source>
</evidence>
<dbReference type="Gene3D" id="3.40.50.2300">
    <property type="match status" value="1"/>
</dbReference>
<dbReference type="PROSITE" id="PS50110">
    <property type="entry name" value="RESPONSE_REGULATORY"/>
    <property type="match status" value="1"/>
</dbReference>
<dbReference type="SMART" id="SM00448">
    <property type="entry name" value="REC"/>
    <property type="match status" value="1"/>
</dbReference>
<keyword evidence="5" id="KW-1185">Reference proteome</keyword>
<dbReference type="PANTHER" id="PTHR37299:SF1">
    <property type="entry name" value="STAGE 0 SPORULATION PROTEIN A HOMOLOG"/>
    <property type="match status" value="1"/>
</dbReference>
<dbReference type="SUPFAM" id="SSF52172">
    <property type="entry name" value="CheY-like"/>
    <property type="match status" value="1"/>
</dbReference>
<dbReference type="RefSeq" id="WP_275119207.1">
    <property type="nucleotide sequence ID" value="NZ_JAOTPO010000010.1"/>
</dbReference>
<dbReference type="InterPro" id="IPR011006">
    <property type="entry name" value="CheY-like_superfamily"/>
</dbReference>
<dbReference type="Pfam" id="PF04397">
    <property type="entry name" value="LytTR"/>
    <property type="match status" value="1"/>
</dbReference>
<dbReference type="InterPro" id="IPR001789">
    <property type="entry name" value="Sig_transdc_resp-reg_receiver"/>
</dbReference>
<sequence length="261" mass="30251">MKSIRVIIADDCSISRRLLNKLLKSEPDIYSIVEVENGSEMISRVLVEEPDLALVDVTMPMVNGIDAVKECITFMPHMKVIFITGHNNYALEAFDVSAVDYIVKPINRERLFCALEKAKQAIYYHRQLERAKIENPKPLHDGRKKLVCRYEGTTFYIAFQNIIFIEKEGRKALIHTPQKVIETNETMSSLLERLDVRFIQSHRSYILNIEQVSEINNIGDSYLARFDNYPERAYISKSNFQRVAHYIERLVSIDTNRSSES</sequence>
<reference evidence="4" key="1">
    <citation type="submission" date="2024-05" db="EMBL/GenBank/DDBJ databases">
        <title>Alkalihalobacillus sp. strain MEB203 novel alkaliphilic bacterium from Lonar Lake, India.</title>
        <authorList>
            <person name="Joshi A."/>
            <person name="Thite S."/>
            <person name="Mengade P."/>
        </authorList>
    </citation>
    <scope>NUCLEOTIDE SEQUENCE</scope>
    <source>
        <strain evidence="4">MEB 203</strain>
    </source>
</reference>
<comment type="caution">
    <text evidence="4">The sequence shown here is derived from an EMBL/GenBank/DDBJ whole genome shotgun (WGS) entry which is preliminary data.</text>
</comment>
<dbReference type="PANTHER" id="PTHR37299">
    <property type="entry name" value="TRANSCRIPTIONAL REGULATOR-RELATED"/>
    <property type="match status" value="1"/>
</dbReference>
<feature type="domain" description="Response regulatory" evidence="2">
    <location>
        <begin position="5"/>
        <end position="119"/>
    </location>
</feature>
<dbReference type="InterPro" id="IPR007492">
    <property type="entry name" value="LytTR_DNA-bd_dom"/>
</dbReference>
<evidence type="ECO:0000313" key="4">
    <source>
        <dbReference type="EMBL" id="MDE5414590.1"/>
    </source>
</evidence>
<evidence type="ECO:0000259" key="2">
    <source>
        <dbReference type="PROSITE" id="PS50110"/>
    </source>
</evidence>
<keyword evidence="1" id="KW-0597">Phosphoprotein</keyword>
<dbReference type="Gene3D" id="2.40.50.1020">
    <property type="entry name" value="LytTr DNA-binding domain"/>
    <property type="match status" value="1"/>
</dbReference>
<feature type="modified residue" description="4-aspartylphosphate" evidence="1">
    <location>
        <position position="56"/>
    </location>
</feature>
<proteinExistence type="predicted"/>
<gene>
    <name evidence="4" type="ORF">N7Z68_14520</name>
</gene>
<dbReference type="SMART" id="SM00850">
    <property type="entry name" value="LytTR"/>
    <property type="match status" value="1"/>
</dbReference>
<feature type="domain" description="HTH LytTR-type" evidence="3">
    <location>
        <begin position="146"/>
        <end position="249"/>
    </location>
</feature>
<evidence type="ECO:0000256" key="1">
    <source>
        <dbReference type="PROSITE-ProRule" id="PRU00169"/>
    </source>
</evidence>
<name>A0ABT5VGK2_9BACI</name>
<protein>
    <submittedName>
        <fullName evidence="4">LytTR family DNA-binding domain-containing protein</fullName>
    </submittedName>
</protein>
<keyword evidence="4" id="KW-0238">DNA-binding</keyword>
<dbReference type="PROSITE" id="PS50930">
    <property type="entry name" value="HTH_LYTTR"/>
    <property type="match status" value="1"/>
</dbReference>
<dbReference type="InterPro" id="IPR046947">
    <property type="entry name" value="LytR-like"/>
</dbReference>
<dbReference type="Proteomes" id="UP001148125">
    <property type="component" value="Unassembled WGS sequence"/>
</dbReference>
<accession>A0ABT5VGK2</accession>
<dbReference type="EMBL" id="JAOTPO010000010">
    <property type="protein sequence ID" value="MDE5414590.1"/>
    <property type="molecule type" value="Genomic_DNA"/>
</dbReference>
<dbReference type="GO" id="GO:0003677">
    <property type="term" value="F:DNA binding"/>
    <property type="evidence" value="ECO:0007669"/>
    <property type="project" value="UniProtKB-KW"/>
</dbReference>
<organism evidence="4 5">
    <name type="scientific">Alkalihalobacterium chitinilyticum</name>
    <dbReference type="NCBI Taxonomy" id="2980103"/>
    <lineage>
        <taxon>Bacteria</taxon>
        <taxon>Bacillati</taxon>
        <taxon>Bacillota</taxon>
        <taxon>Bacilli</taxon>
        <taxon>Bacillales</taxon>
        <taxon>Bacillaceae</taxon>
        <taxon>Alkalihalobacterium</taxon>
    </lineage>
</organism>
<dbReference type="Pfam" id="PF00072">
    <property type="entry name" value="Response_reg"/>
    <property type="match status" value="1"/>
</dbReference>
<evidence type="ECO:0000313" key="5">
    <source>
        <dbReference type="Proteomes" id="UP001148125"/>
    </source>
</evidence>